<dbReference type="NCBIfam" id="TIGR01141">
    <property type="entry name" value="hisC"/>
    <property type="match status" value="1"/>
</dbReference>
<dbReference type="InterPro" id="IPR004839">
    <property type="entry name" value="Aminotransferase_I/II_large"/>
</dbReference>
<evidence type="ECO:0000256" key="9">
    <source>
        <dbReference type="ARBA" id="ARBA00023102"/>
    </source>
</evidence>
<evidence type="ECO:0000256" key="5">
    <source>
        <dbReference type="ARBA" id="ARBA00022576"/>
    </source>
</evidence>
<dbReference type="SUPFAM" id="SSF53383">
    <property type="entry name" value="PLP-dependent transferases"/>
    <property type="match status" value="1"/>
</dbReference>
<dbReference type="EC" id="2.6.1.9" evidence="4"/>
<dbReference type="GO" id="GO:0000105">
    <property type="term" value="P:L-histidine biosynthetic process"/>
    <property type="evidence" value="ECO:0007669"/>
    <property type="project" value="UniProtKB-KW"/>
</dbReference>
<dbReference type="HAMAP" id="MF_01023">
    <property type="entry name" value="HisC_aminotrans_2"/>
    <property type="match status" value="1"/>
</dbReference>
<dbReference type="InterPro" id="IPR015424">
    <property type="entry name" value="PyrdxlP-dep_Trfase"/>
</dbReference>
<dbReference type="InterPro" id="IPR001917">
    <property type="entry name" value="Aminotrans_II_pyridoxalP_BS"/>
</dbReference>
<dbReference type="CDD" id="cd00609">
    <property type="entry name" value="AAT_like"/>
    <property type="match status" value="1"/>
</dbReference>
<protein>
    <recommendedName>
        <fullName evidence="4">histidinol-phosphate transaminase</fullName>
        <ecNumber evidence="4">2.6.1.9</ecNumber>
    </recommendedName>
    <alternativeName>
        <fullName evidence="10">Imidazole acetol-phosphate transaminase</fullName>
    </alternativeName>
</protein>
<sequence>MSSDTSSLRSVVTFGAGVVVGLILALNGTRLYMKKKDEKEEECDGMSIESLARKNIRELEPYRCARDDYEEGILLDANENAVGPALAVSDGLVSTEIISSLNRYPDPYQKELKELVGKMRGVNHEHIFVGVGSDEAIDLLFRVFCEPRRSECLIMPPTYGMYKVCAAANDIQILSAPLEPETFDIDVTKVLKTVTSATRLVFVTSPGNPTSRLVSRDRLLELLLKLPRTTLLIVDEAYLDFGQGENLSMSPLVHQYSRLVVLHTLSKAFGLAGARLGTAIAHPDIIRLMNNLKAPYNINSITSKIACQALSDLKPVQSTINLLLEQRESLAKALLALPYVEKVYPSDANFLLVKFKPANRAKLLYKTLADAGVVVRFRGDQMHCSGCLRITVGTKTDNDALLSKLNQIAPNIMLTSNDNILEDYI</sequence>
<dbReference type="InterPro" id="IPR015421">
    <property type="entry name" value="PyrdxlP-dep_Trfase_major"/>
</dbReference>
<keyword evidence="7" id="KW-0808">Transferase</keyword>
<evidence type="ECO:0000256" key="4">
    <source>
        <dbReference type="ARBA" id="ARBA00012748"/>
    </source>
</evidence>
<dbReference type="Gene3D" id="3.40.640.10">
    <property type="entry name" value="Type I PLP-dependent aspartate aminotransferase-like (Major domain)"/>
    <property type="match status" value="1"/>
</dbReference>
<comment type="similarity">
    <text evidence="3">Belongs to the class-II pyridoxal-phosphate-dependent aminotransferase family.</text>
</comment>
<proteinExistence type="inferred from homology"/>
<evidence type="ECO:0000256" key="12">
    <source>
        <dbReference type="SAM" id="Phobius"/>
    </source>
</evidence>
<feature type="domain" description="Aminotransferase class I/classII large" evidence="13">
    <location>
        <begin position="72"/>
        <end position="405"/>
    </location>
</feature>
<organism evidence="14">
    <name type="scientific">Aureoumbra lagunensis</name>
    <dbReference type="NCBI Taxonomy" id="44058"/>
    <lineage>
        <taxon>Eukaryota</taxon>
        <taxon>Sar</taxon>
        <taxon>Stramenopiles</taxon>
        <taxon>Ochrophyta</taxon>
        <taxon>Pelagophyceae</taxon>
        <taxon>Pelagomonadales</taxon>
        <taxon>Aureoumbra</taxon>
    </lineage>
</organism>
<evidence type="ECO:0000259" key="13">
    <source>
        <dbReference type="Pfam" id="PF00155"/>
    </source>
</evidence>
<feature type="transmembrane region" description="Helical" evidence="12">
    <location>
        <begin position="6"/>
        <end position="26"/>
    </location>
</feature>
<comment type="catalytic activity">
    <reaction evidence="11">
        <text>L-histidinol phosphate + 2-oxoglutarate = 3-(imidazol-4-yl)-2-oxopropyl phosphate + L-glutamate</text>
        <dbReference type="Rhea" id="RHEA:23744"/>
        <dbReference type="ChEBI" id="CHEBI:16810"/>
        <dbReference type="ChEBI" id="CHEBI:29985"/>
        <dbReference type="ChEBI" id="CHEBI:57766"/>
        <dbReference type="ChEBI" id="CHEBI:57980"/>
        <dbReference type="EC" id="2.6.1.9"/>
    </reaction>
</comment>
<comment type="cofactor">
    <cofactor evidence="1">
        <name>pyridoxal 5'-phosphate</name>
        <dbReference type="ChEBI" id="CHEBI:597326"/>
    </cofactor>
</comment>
<keyword evidence="12" id="KW-0472">Membrane</keyword>
<evidence type="ECO:0000256" key="7">
    <source>
        <dbReference type="ARBA" id="ARBA00022679"/>
    </source>
</evidence>
<evidence type="ECO:0000256" key="1">
    <source>
        <dbReference type="ARBA" id="ARBA00001933"/>
    </source>
</evidence>
<comment type="pathway">
    <text evidence="2">Amino-acid biosynthesis; L-histidine biosynthesis; L-histidine from 5-phospho-alpha-D-ribose 1-diphosphate: step 7/9.</text>
</comment>
<dbReference type="EMBL" id="HBIJ01016636">
    <property type="protein sequence ID" value="CAE0370311.1"/>
    <property type="molecule type" value="Transcribed_RNA"/>
</dbReference>
<dbReference type="Gene3D" id="3.90.1150.10">
    <property type="entry name" value="Aspartate Aminotransferase, domain 1"/>
    <property type="match status" value="1"/>
</dbReference>
<dbReference type="GO" id="GO:0004400">
    <property type="term" value="F:histidinol-phosphate transaminase activity"/>
    <property type="evidence" value="ECO:0007669"/>
    <property type="project" value="UniProtKB-EC"/>
</dbReference>
<evidence type="ECO:0000256" key="2">
    <source>
        <dbReference type="ARBA" id="ARBA00005011"/>
    </source>
</evidence>
<keyword evidence="12" id="KW-1133">Transmembrane helix</keyword>
<dbReference type="PANTHER" id="PTHR42885">
    <property type="entry name" value="HISTIDINOL-PHOSPHATE AMINOTRANSFERASE-RELATED"/>
    <property type="match status" value="1"/>
</dbReference>
<evidence type="ECO:0000256" key="11">
    <source>
        <dbReference type="ARBA" id="ARBA00047481"/>
    </source>
</evidence>
<dbReference type="InterPro" id="IPR005861">
    <property type="entry name" value="HisP_aminotrans"/>
</dbReference>
<keyword evidence="5" id="KW-0032">Aminotransferase</keyword>
<name>A0A7S3K2T0_9STRA</name>
<accession>A0A7S3K2T0</accession>
<keyword evidence="6" id="KW-0028">Amino-acid biosynthesis</keyword>
<dbReference type="PROSITE" id="PS00599">
    <property type="entry name" value="AA_TRANSFER_CLASS_2"/>
    <property type="match status" value="1"/>
</dbReference>
<dbReference type="PANTHER" id="PTHR42885:SF2">
    <property type="entry name" value="HISTIDINOL-PHOSPHATE AMINOTRANSFERASE"/>
    <property type="match status" value="1"/>
</dbReference>
<keyword evidence="9" id="KW-0368">Histidine biosynthesis</keyword>
<keyword evidence="12" id="KW-0812">Transmembrane</keyword>
<dbReference type="AlphaFoldDB" id="A0A7S3K2T0"/>
<gene>
    <name evidence="14" type="ORF">ALAG00032_LOCUS11088</name>
</gene>
<evidence type="ECO:0000256" key="10">
    <source>
        <dbReference type="ARBA" id="ARBA00030262"/>
    </source>
</evidence>
<dbReference type="Pfam" id="PF00155">
    <property type="entry name" value="Aminotran_1_2"/>
    <property type="match status" value="1"/>
</dbReference>
<evidence type="ECO:0000256" key="3">
    <source>
        <dbReference type="ARBA" id="ARBA00008392"/>
    </source>
</evidence>
<evidence type="ECO:0000313" key="14">
    <source>
        <dbReference type="EMBL" id="CAE0370311.1"/>
    </source>
</evidence>
<evidence type="ECO:0000256" key="6">
    <source>
        <dbReference type="ARBA" id="ARBA00022605"/>
    </source>
</evidence>
<dbReference type="InterPro" id="IPR015422">
    <property type="entry name" value="PyrdxlP-dep_Trfase_small"/>
</dbReference>
<dbReference type="GO" id="GO:0030170">
    <property type="term" value="F:pyridoxal phosphate binding"/>
    <property type="evidence" value="ECO:0007669"/>
    <property type="project" value="InterPro"/>
</dbReference>
<evidence type="ECO:0000256" key="8">
    <source>
        <dbReference type="ARBA" id="ARBA00022898"/>
    </source>
</evidence>
<keyword evidence="8" id="KW-0663">Pyridoxal phosphate</keyword>
<reference evidence="14" key="1">
    <citation type="submission" date="2021-01" db="EMBL/GenBank/DDBJ databases">
        <authorList>
            <person name="Corre E."/>
            <person name="Pelletier E."/>
            <person name="Niang G."/>
            <person name="Scheremetjew M."/>
            <person name="Finn R."/>
            <person name="Kale V."/>
            <person name="Holt S."/>
            <person name="Cochrane G."/>
            <person name="Meng A."/>
            <person name="Brown T."/>
            <person name="Cohen L."/>
        </authorList>
    </citation>
    <scope>NUCLEOTIDE SEQUENCE</scope>
    <source>
        <strain evidence="14">CCMP1510</strain>
    </source>
</reference>